<dbReference type="InterPro" id="IPR036812">
    <property type="entry name" value="NAD(P)_OxRdtase_dom_sf"/>
</dbReference>
<dbReference type="EMBL" id="FNYE01000010">
    <property type="protein sequence ID" value="SEJ41259.1"/>
    <property type="molecule type" value="Genomic_DNA"/>
</dbReference>
<protein>
    <submittedName>
        <fullName evidence="1">Uncharacterized protein</fullName>
    </submittedName>
</protein>
<sequence>MMKRWRRLNDVVKPGKGALYGRIGDVRVAVREGVGASKRHHLDDAIAAFDVTLTADELASLEALYVLHDVVGFQLPSRTYQSARVLKNFTVAF</sequence>
<dbReference type="RefSeq" id="WP_407668962.1">
    <property type="nucleotide sequence ID" value="NZ_FNYE01000010.1"/>
</dbReference>
<gene>
    <name evidence="1" type="ORF">SAMN05192539_1010161</name>
</gene>
<reference evidence="2" key="1">
    <citation type="submission" date="2016-10" db="EMBL/GenBank/DDBJ databases">
        <authorList>
            <person name="Varghese N."/>
            <person name="Submissions S."/>
        </authorList>
    </citation>
    <scope>NUCLEOTIDE SEQUENCE [LARGE SCALE GENOMIC DNA]</scope>
    <source>
        <strain evidence="2">LMG 26031</strain>
    </source>
</reference>
<name>A0A1H6YIZ8_9BURK</name>
<keyword evidence="2" id="KW-1185">Reference proteome</keyword>
<dbReference type="Proteomes" id="UP000198866">
    <property type="component" value="Unassembled WGS sequence"/>
</dbReference>
<dbReference type="AlphaFoldDB" id="A0A1H6YIZ8"/>
<accession>A0A1H6YIZ8</accession>
<organism evidence="1 2">
    <name type="scientific">Paraburkholderia diazotrophica</name>
    <dbReference type="NCBI Taxonomy" id="667676"/>
    <lineage>
        <taxon>Bacteria</taxon>
        <taxon>Pseudomonadati</taxon>
        <taxon>Pseudomonadota</taxon>
        <taxon>Betaproteobacteria</taxon>
        <taxon>Burkholderiales</taxon>
        <taxon>Burkholderiaceae</taxon>
        <taxon>Paraburkholderia</taxon>
    </lineage>
</organism>
<dbReference type="STRING" id="667676.SAMN05192539_1010161"/>
<evidence type="ECO:0000313" key="1">
    <source>
        <dbReference type="EMBL" id="SEJ41259.1"/>
    </source>
</evidence>
<dbReference type="SUPFAM" id="SSF51430">
    <property type="entry name" value="NAD(P)-linked oxidoreductase"/>
    <property type="match status" value="1"/>
</dbReference>
<evidence type="ECO:0000313" key="2">
    <source>
        <dbReference type="Proteomes" id="UP000198866"/>
    </source>
</evidence>
<proteinExistence type="predicted"/>